<dbReference type="SUPFAM" id="SSF52540">
    <property type="entry name" value="P-loop containing nucleoside triphosphate hydrolases"/>
    <property type="match status" value="1"/>
</dbReference>
<dbReference type="SMART" id="SM00788">
    <property type="entry name" value="Adenylsucc_synt"/>
    <property type="match status" value="1"/>
</dbReference>
<name>A0A0G0JP09_9BACT</name>
<keyword evidence="4 8" id="KW-0547">Nucleotide-binding</keyword>
<keyword evidence="8" id="KW-0963">Cytoplasm</keyword>
<comment type="caution">
    <text evidence="10">The sequence shown here is derived from an EMBL/GenBank/DDBJ whole genome shotgun (WGS) entry which is preliminary data.</text>
</comment>
<evidence type="ECO:0000256" key="2">
    <source>
        <dbReference type="ARBA" id="ARBA00022598"/>
    </source>
</evidence>
<dbReference type="AlphaFoldDB" id="A0A0G0JP09"/>
<feature type="binding site" description="in other chain" evidence="8">
    <location>
        <begin position="13"/>
        <end position="16"/>
    </location>
    <ligand>
        <name>IMP</name>
        <dbReference type="ChEBI" id="CHEBI:58053"/>
        <note>ligand shared between dimeric partners</note>
    </ligand>
</feature>
<dbReference type="GO" id="GO:0004019">
    <property type="term" value="F:adenylosuccinate synthase activity"/>
    <property type="evidence" value="ECO:0007669"/>
    <property type="project" value="UniProtKB-UniRule"/>
</dbReference>
<keyword evidence="5 8" id="KW-0658">Purine biosynthesis</keyword>
<comment type="pathway">
    <text evidence="8 9">Purine metabolism; AMP biosynthesis via de novo pathway; AMP from IMP: step 1/2.</text>
</comment>
<dbReference type="EMBL" id="LBTA01000056">
    <property type="protein sequence ID" value="KKQ29841.1"/>
    <property type="molecule type" value="Genomic_DNA"/>
</dbReference>
<dbReference type="GO" id="GO:0044208">
    <property type="term" value="P:'de novo' AMP biosynthetic process"/>
    <property type="evidence" value="ECO:0007669"/>
    <property type="project" value="UniProtKB-UniRule"/>
</dbReference>
<keyword evidence="6 8" id="KW-0460">Magnesium</keyword>
<dbReference type="Pfam" id="PF00709">
    <property type="entry name" value="Adenylsucc_synt"/>
    <property type="match status" value="1"/>
</dbReference>
<feature type="binding site" evidence="8">
    <location>
        <begin position="40"/>
        <end position="42"/>
    </location>
    <ligand>
        <name>GTP</name>
        <dbReference type="ChEBI" id="CHEBI:37565"/>
    </ligand>
</feature>
<comment type="caution">
    <text evidence="8">Lacks conserved residue(s) required for the propagation of feature annotation.</text>
</comment>
<dbReference type="InterPro" id="IPR001114">
    <property type="entry name" value="Adenylosuccinate_synthetase"/>
</dbReference>
<feature type="binding site" description="in other chain" evidence="8">
    <location>
        <position position="238"/>
    </location>
    <ligand>
        <name>IMP</name>
        <dbReference type="ChEBI" id="CHEBI:58053"/>
        <note>ligand shared between dimeric partners</note>
    </ligand>
</feature>
<sequence length="423" mass="47238">MALSVVIGAQWGDEGKGKIIDYLSATSDYVIRFHGGNNAGHTVINKFGKFALHLVPSGIFHPKTKVIIGNGVIIDLQVLLEEIEMLKKCKIKLENKLFISPRCHLIMPYHKLLDSLYEKAKGKNKTGTTGRGIGPTYSDKVSYNGIRMVDLIDRKSFSEKLKVQLLIKNKILKTLGAKQLSQKNIEKIFSNYREKIKSHVREPFSLIQNAIKNKQNILLEGAQGTLLDNDWGTYPFVTGSTTLTGGINAGAGIPVNKIDNIIGITKAYTTRVGEGPFPTELSNEVGKKLRTVGGEFGATTGRPRRCGWLDIELLKFACYINEFTQLAITKLDVLDSFPEIKICTHYTLGGKKVNYFDGDTSFLSKIKPIYKTLKGWNKPTKGITKYKDLPLPAKQYLKEIEELTKVKIKYISTGPKRDEIIKI</sequence>
<comment type="similarity">
    <text evidence="8 9">Belongs to the adenylosuccinate synthetase family.</text>
</comment>
<dbReference type="GO" id="GO:0046040">
    <property type="term" value="P:IMP metabolic process"/>
    <property type="evidence" value="ECO:0007669"/>
    <property type="project" value="TreeGrafter"/>
</dbReference>
<feature type="binding site" description="in other chain" evidence="8">
    <location>
        <begin position="38"/>
        <end position="41"/>
    </location>
    <ligand>
        <name>IMP</name>
        <dbReference type="ChEBI" id="CHEBI:58053"/>
        <note>ligand shared between dimeric partners</note>
    </ligand>
</feature>
<evidence type="ECO:0000256" key="3">
    <source>
        <dbReference type="ARBA" id="ARBA00022723"/>
    </source>
</evidence>
<feature type="binding site" evidence="8">
    <location>
        <begin position="330"/>
        <end position="332"/>
    </location>
    <ligand>
        <name>GTP</name>
        <dbReference type="ChEBI" id="CHEBI:37565"/>
    </ligand>
</feature>
<comment type="subcellular location">
    <subcellularLocation>
        <location evidence="8">Cytoplasm</location>
    </subcellularLocation>
</comment>
<comment type="cofactor">
    <cofactor evidence="8">
        <name>Mg(2+)</name>
        <dbReference type="ChEBI" id="CHEBI:18420"/>
    </cofactor>
    <text evidence="8">Binds 1 Mg(2+) ion per subunit.</text>
</comment>
<dbReference type="Gene3D" id="1.10.300.10">
    <property type="entry name" value="Adenylosuccinate Synthetase, subunit A, domain 2"/>
    <property type="match status" value="1"/>
</dbReference>
<feature type="binding site" evidence="8">
    <location>
        <begin position="12"/>
        <end position="18"/>
    </location>
    <ligand>
        <name>GTP</name>
        <dbReference type="ChEBI" id="CHEBI:37565"/>
    </ligand>
</feature>
<evidence type="ECO:0000256" key="8">
    <source>
        <dbReference type="HAMAP-Rule" id="MF_00011"/>
    </source>
</evidence>
<feature type="binding site" evidence="8">
    <location>
        <position position="304"/>
    </location>
    <ligand>
        <name>GTP</name>
        <dbReference type="ChEBI" id="CHEBI:37565"/>
    </ligand>
</feature>
<dbReference type="InterPro" id="IPR042109">
    <property type="entry name" value="Adenylosuccinate_synth_dom1"/>
</dbReference>
<dbReference type="InterPro" id="IPR018220">
    <property type="entry name" value="Adenylosuccin_syn_GTP-bd"/>
</dbReference>
<evidence type="ECO:0000256" key="5">
    <source>
        <dbReference type="ARBA" id="ARBA00022755"/>
    </source>
</evidence>
<dbReference type="EC" id="6.3.4.4" evidence="8 9"/>
<feature type="active site" description="Proton donor" evidence="8">
    <location>
        <position position="41"/>
    </location>
</feature>
<evidence type="ECO:0000256" key="1">
    <source>
        <dbReference type="ARBA" id="ARBA00011738"/>
    </source>
</evidence>
<dbReference type="PROSITE" id="PS01266">
    <property type="entry name" value="ADENYLOSUCCIN_SYN_1"/>
    <property type="match status" value="1"/>
</dbReference>
<dbReference type="Gene3D" id="3.90.170.10">
    <property type="entry name" value="Adenylosuccinate Synthetase, subunit A, domain 3"/>
    <property type="match status" value="1"/>
</dbReference>
<dbReference type="NCBIfam" id="NF002223">
    <property type="entry name" value="PRK01117.1"/>
    <property type="match status" value="1"/>
</dbReference>
<feature type="binding site" evidence="8">
    <location>
        <position position="40"/>
    </location>
    <ligand>
        <name>Mg(2+)</name>
        <dbReference type="ChEBI" id="CHEBI:18420"/>
    </ligand>
</feature>
<feature type="binding site" evidence="8">
    <location>
        <position position="13"/>
    </location>
    <ligand>
        <name>Mg(2+)</name>
        <dbReference type="ChEBI" id="CHEBI:18420"/>
    </ligand>
</feature>
<dbReference type="InterPro" id="IPR042110">
    <property type="entry name" value="Adenylosuccinate_synth_dom2"/>
</dbReference>
<dbReference type="InterPro" id="IPR027417">
    <property type="entry name" value="P-loop_NTPase"/>
</dbReference>
<protein>
    <recommendedName>
        <fullName evidence="8 9">Adenylosuccinate synthetase</fullName>
        <shortName evidence="8">AMPSase</shortName>
        <shortName evidence="8">AdSS</shortName>
        <ecNumber evidence="8 9">6.3.4.4</ecNumber>
    </recommendedName>
    <alternativeName>
        <fullName evidence="8">IMP--aspartate ligase</fullName>
    </alternativeName>
</protein>
<dbReference type="GO" id="GO:0005737">
    <property type="term" value="C:cytoplasm"/>
    <property type="evidence" value="ECO:0007669"/>
    <property type="project" value="UniProtKB-SubCell"/>
</dbReference>
<keyword evidence="3 8" id="KW-0479">Metal-binding</keyword>
<dbReference type="PANTHER" id="PTHR11846">
    <property type="entry name" value="ADENYLOSUCCINATE SYNTHETASE"/>
    <property type="match status" value="1"/>
</dbReference>
<comment type="function">
    <text evidence="8">Plays an important role in the de novo pathway of purine nucleotide biosynthesis. Catalyzes the first committed step in the biosynthesis of AMP from IMP.</text>
</comment>
<evidence type="ECO:0000256" key="9">
    <source>
        <dbReference type="RuleBase" id="RU000520"/>
    </source>
</evidence>
<dbReference type="FunFam" id="3.90.170.10:FF:000001">
    <property type="entry name" value="Adenylosuccinate synthetase"/>
    <property type="match status" value="1"/>
</dbReference>
<dbReference type="UniPathway" id="UPA00075">
    <property type="reaction ID" value="UER00335"/>
</dbReference>
<feature type="binding site" evidence="8">
    <location>
        <begin position="412"/>
        <end position="414"/>
    </location>
    <ligand>
        <name>GTP</name>
        <dbReference type="ChEBI" id="CHEBI:37565"/>
    </ligand>
</feature>
<dbReference type="Proteomes" id="UP000034701">
    <property type="component" value="Unassembled WGS sequence"/>
</dbReference>
<evidence type="ECO:0000256" key="6">
    <source>
        <dbReference type="ARBA" id="ARBA00022842"/>
    </source>
</evidence>
<evidence type="ECO:0000313" key="10">
    <source>
        <dbReference type="EMBL" id="KKQ29841.1"/>
    </source>
</evidence>
<dbReference type="PANTHER" id="PTHR11846:SF0">
    <property type="entry name" value="ADENYLOSUCCINATE SYNTHETASE"/>
    <property type="match status" value="1"/>
</dbReference>
<dbReference type="InterPro" id="IPR042111">
    <property type="entry name" value="Adenylosuccinate_synth_dom3"/>
</dbReference>
<keyword evidence="2 8" id="KW-0436">Ligase</keyword>
<dbReference type="HAMAP" id="MF_00011">
    <property type="entry name" value="Adenylosucc_synth"/>
    <property type="match status" value="1"/>
</dbReference>
<feature type="binding site" description="in other chain" evidence="8">
    <location>
        <position position="223"/>
    </location>
    <ligand>
        <name>IMP</name>
        <dbReference type="ChEBI" id="CHEBI:58053"/>
        <note>ligand shared between dimeric partners</note>
    </ligand>
</feature>
<proteinExistence type="inferred from homology"/>
<dbReference type="FunFam" id="1.10.300.10:FF:000001">
    <property type="entry name" value="Adenylosuccinate synthetase"/>
    <property type="match status" value="1"/>
</dbReference>
<accession>A0A0G0JP09</accession>
<feature type="binding site" evidence="8">
    <location>
        <begin position="298"/>
        <end position="304"/>
    </location>
    <ligand>
        <name>substrate</name>
    </ligand>
</feature>
<dbReference type="GO" id="GO:0000287">
    <property type="term" value="F:magnesium ion binding"/>
    <property type="evidence" value="ECO:0007669"/>
    <property type="project" value="UniProtKB-UniRule"/>
</dbReference>
<dbReference type="GO" id="GO:0005525">
    <property type="term" value="F:GTP binding"/>
    <property type="evidence" value="ECO:0007669"/>
    <property type="project" value="UniProtKB-UniRule"/>
</dbReference>
<keyword evidence="7 8" id="KW-0342">GTP-binding</keyword>
<evidence type="ECO:0000256" key="7">
    <source>
        <dbReference type="ARBA" id="ARBA00023134"/>
    </source>
</evidence>
<reference evidence="10 11" key="1">
    <citation type="journal article" date="2015" name="Nature">
        <title>rRNA introns, odd ribosomes, and small enigmatic genomes across a large radiation of phyla.</title>
        <authorList>
            <person name="Brown C.T."/>
            <person name="Hug L.A."/>
            <person name="Thomas B.C."/>
            <person name="Sharon I."/>
            <person name="Castelle C.J."/>
            <person name="Singh A."/>
            <person name="Wilkins M.J."/>
            <person name="Williams K.H."/>
            <person name="Banfield J.F."/>
        </authorList>
    </citation>
    <scope>NUCLEOTIDE SEQUENCE [LARGE SCALE GENOMIC DNA]</scope>
</reference>
<evidence type="ECO:0000256" key="4">
    <source>
        <dbReference type="ARBA" id="ARBA00022741"/>
    </source>
</evidence>
<evidence type="ECO:0000313" key="11">
    <source>
        <dbReference type="Proteomes" id="UP000034701"/>
    </source>
</evidence>
<dbReference type="NCBIfam" id="TIGR00184">
    <property type="entry name" value="purA"/>
    <property type="match status" value="1"/>
</dbReference>
<feature type="binding site" description="in other chain" evidence="8">
    <location>
        <position position="302"/>
    </location>
    <ligand>
        <name>IMP</name>
        <dbReference type="ChEBI" id="CHEBI:58053"/>
        <note>ligand shared between dimeric partners</note>
    </ligand>
</feature>
<feature type="binding site" description="in other chain" evidence="8">
    <location>
        <position position="129"/>
    </location>
    <ligand>
        <name>IMP</name>
        <dbReference type="ChEBI" id="CHEBI:58053"/>
        <note>ligand shared between dimeric partners</note>
    </ligand>
</feature>
<comment type="subunit">
    <text evidence="1 8">Homodimer.</text>
</comment>
<feature type="active site" description="Proton acceptor" evidence="8">
    <location>
        <position position="13"/>
    </location>
</feature>
<organism evidence="10 11">
    <name type="scientific">Candidatus Nomurabacteria bacterium GW2011_GWA1_37_20</name>
    <dbReference type="NCBI Taxonomy" id="1618729"/>
    <lineage>
        <taxon>Bacteria</taxon>
        <taxon>Candidatus Nomuraibacteriota</taxon>
    </lineage>
</organism>
<dbReference type="CDD" id="cd03108">
    <property type="entry name" value="AdSS"/>
    <property type="match status" value="1"/>
</dbReference>
<comment type="catalytic activity">
    <reaction evidence="8 9">
        <text>IMP + L-aspartate + GTP = N(6)-(1,2-dicarboxyethyl)-AMP + GDP + phosphate + 2 H(+)</text>
        <dbReference type="Rhea" id="RHEA:15753"/>
        <dbReference type="ChEBI" id="CHEBI:15378"/>
        <dbReference type="ChEBI" id="CHEBI:29991"/>
        <dbReference type="ChEBI" id="CHEBI:37565"/>
        <dbReference type="ChEBI" id="CHEBI:43474"/>
        <dbReference type="ChEBI" id="CHEBI:57567"/>
        <dbReference type="ChEBI" id="CHEBI:58053"/>
        <dbReference type="ChEBI" id="CHEBI:58189"/>
        <dbReference type="EC" id="6.3.4.4"/>
    </reaction>
</comment>
<dbReference type="PATRIC" id="fig|1618729.3.peg.602"/>
<dbReference type="Gene3D" id="3.40.440.10">
    <property type="entry name" value="Adenylosuccinate Synthetase, subunit A, domain 1"/>
    <property type="match status" value="1"/>
</dbReference>
<gene>
    <name evidence="8" type="primary">purA</name>
    <name evidence="10" type="ORF">US45_C0056G0002</name>
</gene>